<proteinExistence type="predicted"/>
<dbReference type="AlphaFoldDB" id="A0A8S1VFH3"/>
<dbReference type="Proteomes" id="UP000689195">
    <property type="component" value="Unassembled WGS sequence"/>
</dbReference>
<evidence type="ECO:0000313" key="2">
    <source>
        <dbReference type="EMBL" id="CAD8175677.1"/>
    </source>
</evidence>
<comment type="caution">
    <text evidence="2">The sequence shown here is derived from an EMBL/GenBank/DDBJ whole genome shotgun (WGS) entry which is preliminary data.</text>
</comment>
<organism evidence="2 3">
    <name type="scientific">Paramecium pentaurelia</name>
    <dbReference type="NCBI Taxonomy" id="43138"/>
    <lineage>
        <taxon>Eukaryota</taxon>
        <taxon>Sar</taxon>
        <taxon>Alveolata</taxon>
        <taxon>Ciliophora</taxon>
        <taxon>Intramacronucleata</taxon>
        <taxon>Oligohymenophorea</taxon>
        <taxon>Peniculida</taxon>
        <taxon>Parameciidae</taxon>
        <taxon>Paramecium</taxon>
    </lineage>
</organism>
<dbReference type="InterPro" id="IPR006571">
    <property type="entry name" value="TLDc_dom"/>
</dbReference>
<gene>
    <name evidence="2" type="ORF">PPENT_87.1.T0630177</name>
</gene>
<name>A0A8S1VFH3_9CILI</name>
<protein>
    <recommendedName>
        <fullName evidence="1">TLDc domain-containing protein</fullName>
    </recommendedName>
</protein>
<sequence length="411" mass="47757">MQQEAYCQIHREYVIQYLIPNKNSALLACAACVAGLQDEKRKVTFDNILLLHEIQNNPQKIISILANVDQNYTELSNKYSLIPEEQIKCKFQQWQNTLRQFQKWIDQLIIEYKQQLDQAIQEAQTTIKIVKKELKCDDLWNLIKQLQNQNGQIDIQDQIQCKIQIYFEDLQKNSVEIIKKIINQKENDSKNLLKKEILLPDEKEIQQKFVQQSQSILDLNMYIRRLTYSPNAPLSNIVPYDYQQQLLSLIEQRTNQKINKINQIYIGSKDGLNSQALWSKINLKQNLLFIFKSKNPGNSIFGGYANCKFNGFLNGYASDDTASSFIFSYTKNEIFPLKQEYKQSAIWCQQNGYAVYFGSNGDINISTDFINGSSDIGQSYSWNENQGGNNTYLYGGDKPNIEECEVFEIEQ</sequence>
<feature type="domain" description="TLDc" evidence="1">
    <location>
        <begin position="236"/>
        <end position="410"/>
    </location>
</feature>
<accession>A0A8S1VFH3</accession>
<dbReference type="PROSITE" id="PS51886">
    <property type="entry name" value="TLDC"/>
    <property type="match status" value="1"/>
</dbReference>
<evidence type="ECO:0000313" key="3">
    <source>
        <dbReference type="Proteomes" id="UP000689195"/>
    </source>
</evidence>
<evidence type="ECO:0000259" key="1">
    <source>
        <dbReference type="PROSITE" id="PS51886"/>
    </source>
</evidence>
<dbReference type="Pfam" id="PF07534">
    <property type="entry name" value="TLD"/>
    <property type="match status" value="1"/>
</dbReference>
<dbReference type="EMBL" id="CAJJDO010000063">
    <property type="protein sequence ID" value="CAD8175677.1"/>
    <property type="molecule type" value="Genomic_DNA"/>
</dbReference>
<keyword evidence="3" id="KW-1185">Reference proteome</keyword>
<reference evidence="2" key="1">
    <citation type="submission" date="2021-01" db="EMBL/GenBank/DDBJ databases">
        <authorList>
            <consortium name="Genoscope - CEA"/>
            <person name="William W."/>
        </authorList>
    </citation>
    <scope>NUCLEOTIDE SEQUENCE</scope>
</reference>